<dbReference type="EMBL" id="JAPDRK010000007">
    <property type="protein sequence ID" value="KAJ9610583.1"/>
    <property type="molecule type" value="Genomic_DNA"/>
</dbReference>
<reference evidence="2" key="1">
    <citation type="submission" date="2022-10" db="EMBL/GenBank/DDBJ databases">
        <title>Culturing micro-colonial fungi from biological soil crusts in the Mojave desert and describing Neophaeococcomyces mojavensis, and introducing the new genera and species Taxawa tesnikishii.</title>
        <authorList>
            <person name="Kurbessoian T."/>
            <person name="Stajich J.E."/>
        </authorList>
    </citation>
    <scope>NUCLEOTIDE SEQUENCE</scope>
    <source>
        <strain evidence="2">TK_41</strain>
    </source>
</reference>
<feature type="compositionally biased region" description="Low complexity" evidence="1">
    <location>
        <begin position="335"/>
        <end position="344"/>
    </location>
</feature>
<sequence>MTRQQQTVLASPVQGGRVQIVSNPKFEGAPRLDLKWRDTDGTVNHLNDLLVPPQCLSMFPEDYRYIHFTAAGIDIRDAQGRTLGVSDDKPATLPLSILLSSLSKNQLQEAVIHLWESETGLDLGNTLYGDAAPVTKGHTMMVLPKSFFEGESHALELGHQVPPNIKSLQAQLPARPCDALWLLDKFLTREYPNGGDVDMATLAVLPTAPPFWTKLSNFLFTPEYYHHPQRRNLFSLVEMATNVPSGPTTTLPRALQPSVAAMLTVLRGKITTVTRKLARGQGSRSVYRIGAQRPAGVIEAIDEPPLEELDVGEEDIVEGADDSEEDKGDAPEQPGSAANQAQAGTGAGKRKRAAEETEDDEEETIESARAGKRKATDVDRMQYFDKLDEEPDEMLLD</sequence>
<keyword evidence="3" id="KW-1185">Reference proteome</keyword>
<feature type="region of interest" description="Disordered" evidence="1">
    <location>
        <begin position="319"/>
        <end position="397"/>
    </location>
</feature>
<feature type="compositionally biased region" description="Acidic residues" evidence="1">
    <location>
        <begin position="356"/>
        <end position="365"/>
    </location>
</feature>
<dbReference type="AlphaFoldDB" id="A0AA38XBU6"/>
<feature type="compositionally biased region" description="Basic and acidic residues" evidence="1">
    <location>
        <begin position="374"/>
        <end position="386"/>
    </location>
</feature>
<feature type="compositionally biased region" description="Acidic residues" evidence="1">
    <location>
        <begin position="387"/>
        <end position="397"/>
    </location>
</feature>
<protein>
    <submittedName>
        <fullName evidence="2">Uncharacterized protein</fullName>
    </submittedName>
</protein>
<evidence type="ECO:0000313" key="2">
    <source>
        <dbReference type="EMBL" id="KAJ9610583.1"/>
    </source>
</evidence>
<gene>
    <name evidence="2" type="ORF">H2200_005360</name>
</gene>
<name>A0AA38XBU6_9EURO</name>
<evidence type="ECO:0000256" key="1">
    <source>
        <dbReference type="SAM" id="MobiDB-lite"/>
    </source>
</evidence>
<comment type="caution">
    <text evidence="2">The sequence shown here is derived from an EMBL/GenBank/DDBJ whole genome shotgun (WGS) entry which is preliminary data.</text>
</comment>
<proteinExistence type="predicted"/>
<accession>A0AA38XBU6</accession>
<evidence type="ECO:0000313" key="3">
    <source>
        <dbReference type="Proteomes" id="UP001172673"/>
    </source>
</evidence>
<dbReference type="Proteomes" id="UP001172673">
    <property type="component" value="Unassembled WGS sequence"/>
</dbReference>
<organism evidence="2 3">
    <name type="scientific">Cladophialophora chaetospira</name>
    <dbReference type="NCBI Taxonomy" id="386627"/>
    <lineage>
        <taxon>Eukaryota</taxon>
        <taxon>Fungi</taxon>
        <taxon>Dikarya</taxon>
        <taxon>Ascomycota</taxon>
        <taxon>Pezizomycotina</taxon>
        <taxon>Eurotiomycetes</taxon>
        <taxon>Chaetothyriomycetidae</taxon>
        <taxon>Chaetothyriales</taxon>
        <taxon>Herpotrichiellaceae</taxon>
        <taxon>Cladophialophora</taxon>
    </lineage>
</organism>